<reference evidence="2" key="1">
    <citation type="submission" date="2023-06" db="EMBL/GenBank/DDBJ databases">
        <authorList>
            <person name="Kurt Z."/>
        </authorList>
    </citation>
    <scope>NUCLEOTIDE SEQUENCE</scope>
</reference>
<dbReference type="EMBL" id="CATOUU010000252">
    <property type="protein sequence ID" value="CAI9922555.1"/>
    <property type="molecule type" value="Genomic_DNA"/>
</dbReference>
<organism evidence="2">
    <name type="scientific">Hexamita inflata</name>
    <dbReference type="NCBI Taxonomy" id="28002"/>
    <lineage>
        <taxon>Eukaryota</taxon>
        <taxon>Metamonada</taxon>
        <taxon>Diplomonadida</taxon>
        <taxon>Hexamitidae</taxon>
        <taxon>Hexamitinae</taxon>
        <taxon>Hexamita</taxon>
    </lineage>
</organism>
<gene>
    <name evidence="2" type="ORF">HINF_LOCUS10200</name>
    <name evidence="3" type="ORF">HINF_LOCUS66455</name>
</gene>
<keyword evidence="4" id="KW-1185">Reference proteome</keyword>
<evidence type="ECO:0000313" key="4">
    <source>
        <dbReference type="Proteomes" id="UP001642409"/>
    </source>
</evidence>
<protein>
    <submittedName>
        <fullName evidence="3">Hypothetical_protein</fullName>
    </submittedName>
</protein>
<sequence>MLTDSKILHWTVLAFSLLLALSCIIFWFASKTYWIDGFFRMLFIVIACILMKCSIGIRSITIIKTNFPIGARRHKRSITLYQTVNQSITFPTHDHKLIPNPFYPKRNLFSVYVCLNILV</sequence>
<evidence type="ECO:0000313" key="2">
    <source>
        <dbReference type="EMBL" id="CAI9922555.1"/>
    </source>
</evidence>
<proteinExistence type="predicted"/>
<feature type="transmembrane region" description="Helical" evidence="1">
    <location>
        <begin position="41"/>
        <end position="63"/>
    </location>
</feature>
<dbReference type="PROSITE" id="PS51257">
    <property type="entry name" value="PROKAR_LIPOPROTEIN"/>
    <property type="match status" value="1"/>
</dbReference>
<accession>A0AA86TNC1</accession>
<name>A0AA86TNC1_9EUKA</name>
<dbReference type="EMBL" id="CAXDID020000447">
    <property type="protein sequence ID" value="CAL6092831.1"/>
    <property type="molecule type" value="Genomic_DNA"/>
</dbReference>
<keyword evidence="1" id="KW-0812">Transmembrane</keyword>
<evidence type="ECO:0000256" key="1">
    <source>
        <dbReference type="SAM" id="Phobius"/>
    </source>
</evidence>
<keyword evidence="1" id="KW-0472">Membrane</keyword>
<comment type="caution">
    <text evidence="2">The sequence shown here is derived from an EMBL/GenBank/DDBJ whole genome shotgun (WGS) entry which is preliminary data.</text>
</comment>
<feature type="transmembrane region" description="Helical" evidence="1">
    <location>
        <begin position="7"/>
        <end position="29"/>
    </location>
</feature>
<dbReference type="Proteomes" id="UP001642409">
    <property type="component" value="Unassembled WGS sequence"/>
</dbReference>
<dbReference type="AlphaFoldDB" id="A0AA86TNC1"/>
<evidence type="ECO:0000313" key="3">
    <source>
        <dbReference type="EMBL" id="CAL6092831.1"/>
    </source>
</evidence>
<reference evidence="3 4" key="2">
    <citation type="submission" date="2024-07" db="EMBL/GenBank/DDBJ databases">
        <authorList>
            <person name="Akdeniz Z."/>
        </authorList>
    </citation>
    <scope>NUCLEOTIDE SEQUENCE [LARGE SCALE GENOMIC DNA]</scope>
</reference>
<keyword evidence="1" id="KW-1133">Transmembrane helix</keyword>